<dbReference type="OrthoDB" id="6470950at2759"/>
<dbReference type="InterPro" id="IPR036612">
    <property type="entry name" value="KH_dom_type_1_sf"/>
</dbReference>
<protein>
    <submittedName>
        <fullName evidence="3">Vigilin</fullName>
    </submittedName>
</protein>
<evidence type="ECO:0000313" key="3">
    <source>
        <dbReference type="EMBL" id="GFT37891.1"/>
    </source>
</evidence>
<dbReference type="GO" id="GO:0003723">
    <property type="term" value="F:RNA binding"/>
    <property type="evidence" value="ECO:0007669"/>
    <property type="project" value="UniProtKB-UniRule"/>
</dbReference>
<dbReference type="SUPFAM" id="SSF54791">
    <property type="entry name" value="Eukaryotic type KH-domain (KH-domain type I)"/>
    <property type="match status" value="1"/>
</dbReference>
<evidence type="ECO:0000313" key="4">
    <source>
        <dbReference type="Proteomes" id="UP000887013"/>
    </source>
</evidence>
<reference evidence="3" key="1">
    <citation type="submission" date="2020-08" db="EMBL/GenBank/DDBJ databases">
        <title>Multicomponent nature underlies the extraordinary mechanical properties of spider dragline silk.</title>
        <authorList>
            <person name="Kono N."/>
            <person name="Nakamura H."/>
            <person name="Mori M."/>
            <person name="Yoshida Y."/>
            <person name="Ohtoshi R."/>
            <person name="Malay A.D."/>
            <person name="Moran D.A.P."/>
            <person name="Tomita M."/>
            <person name="Numata K."/>
            <person name="Arakawa K."/>
        </authorList>
    </citation>
    <scope>NUCLEOTIDE SEQUENCE</scope>
</reference>
<evidence type="ECO:0000259" key="2">
    <source>
        <dbReference type="SMART" id="SM00322"/>
    </source>
</evidence>
<gene>
    <name evidence="3" type="primary">Hdlbp_1</name>
    <name evidence="3" type="ORF">NPIL_307221</name>
</gene>
<dbReference type="Pfam" id="PF00013">
    <property type="entry name" value="KH_1"/>
    <property type="match status" value="1"/>
</dbReference>
<sequence length="120" mass="13783">MDVPNWLHKNIIGKKGANIKNMTQDLSKVLGKTGERIVFFNKNDDDKNTITIFRRKKEVEAAKNKLNSLIVHLKDIVEATTEIDTKHHLYFIAKDAEVLKQIIMEVLLLLFLTLDLKVGK</sequence>
<keyword evidence="4" id="KW-1185">Reference proteome</keyword>
<accession>A0A8X6NVT9</accession>
<dbReference type="InterPro" id="IPR004087">
    <property type="entry name" value="KH_dom"/>
</dbReference>
<dbReference type="Gene3D" id="3.30.1370.10">
    <property type="entry name" value="K Homology domain, type 1"/>
    <property type="match status" value="1"/>
</dbReference>
<feature type="domain" description="K Homology" evidence="2">
    <location>
        <begin position="1"/>
        <end position="71"/>
    </location>
</feature>
<comment type="caution">
    <text evidence="3">The sequence shown here is derived from an EMBL/GenBank/DDBJ whole genome shotgun (WGS) entry which is preliminary data.</text>
</comment>
<proteinExistence type="predicted"/>
<dbReference type="GO" id="GO:0010468">
    <property type="term" value="P:regulation of gene expression"/>
    <property type="evidence" value="ECO:0007669"/>
    <property type="project" value="UniProtKB-ARBA"/>
</dbReference>
<evidence type="ECO:0000256" key="1">
    <source>
        <dbReference type="PROSITE-ProRule" id="PRU00117"/>
    </source>
</evidence>
<dbReference type="EMBL" id="BMAW01014199">
    <property type="protein sequence ID" value="GFT37891.1"/>
    <property type="molecule type" value="Genomic_DNA"/>
</dbReference>
<dbReference type="AlphaFoldDB" id="A0A8X6NVT9"/>
<name>A0A8X6NVT9_NEPPI</name>
<dbReference type="SMART" id="SM00322">
    <property type="entry name" value="KH"/>
    <property type="match status" value="1"/>
</dbReference>
<organism evidence="3 4">
    <name type="scientific">Nephila pilipes</name>
    <name type="common">Giant wood spider</name>
    <name type="synonym">Nephila maculata</name>
    <dbReference type="NCBI Taxonomy" id="299642"/>
    <lineage>
        <taxon>Eukaryota</taxon>
        <taxon>Metazoa</taxon>
        <taxon>Ecdysozoa</taxon>
        <taxon>Arthropoda</taxon>
        <taxon>Chelicerata</taxon>
        <taxon>Arachnida</taxon>
        <taxon>Araneae</taxon>
        <taxon>Araneomorphae</taxon>
        <taxon>Entelegynae</taxon>
        <taxon>Araneoidea</taxon>
        <taxon>Nephilidae</taxon>
        <taxon>Nephila</taxon>
    </lineage>
</organism>
<dbReference type="PROSITE" id="PS50084">
    <property type="entry name" value="KH_TYPE_1"/>
    <property type="match status" value="1"/>
</dbReference>
<dbReference type="Proteomes" id="UP000887013">
    <property type="component" value="Unassembled WGS sequence"/>
</dbReference>
<keyword evidence="1" id="KW-0694">RNA-binding</keyword>
<dbReference type="InterPro" id="IPR004088">
    <property type="entry name" value="KH_dom_type_1"/>
</dbReference>